<gene>
    <name evidence="1" type="ORF">QRT03_25930</name>
</gene>
<dbReference type="RefSeq" id="WP_286056027.1">
    <property type="nucleotide sequence ID" value="NZ_JASVWF010000007.1"/>
</dbReference>
<sequence>MGEVIELSDATKVADVVPLWDSVLHDVPGGYLGEHGEGYTSPHRWFAIDTGGRPRLVQCPCRPSVQVHREGAHIGAVVVHHAFDGRTNGTTA</sequence>
<keyword evidence="2" id="KW-1185">Reference proteome</keyword>
<evidence type="ECO:0000313" key="2">
    <source>
        <dbReference type="Proteomes" id="UP001231924"/>
    </source>
</evidence>
<accession>A0ABT7MJ93</accession>
<comment type="caution">
    <text evidence="1">The sequence shown here is derived from an EMBL/GenBank/DDBJ whole genome shotgun (WGS) entry which is preliminary data.</text>
</comment>
<name>A0ABT7MJ93_9PSEU</name>
<proteinExistence type="predicted"/>
<evidence type="ECO:0000313" key="1">
    <source>
        <dbReference type="EMBL" id="MDL5159433.1"/>
    </source>
</evidence>
<reference evidence="1 2" key="1">
    <citation type="submission" date="2023-06" db="EMBL/GenBank/DDBJ databases">
        <title>Actinomycetospora Odt1-22.</title>
        <authorList>
            <person name="Supong K."/>
        </authorList>
    </citation>
    <scope>NUCLEOTIDE SEQUENCE [LARGE SCALE GENOMIC DNA]</scope>
    <source>
        <strain evidence="1 2">Odt1-22</strain>
    </source>
</reference>
<organism evidence="1 2">
    <name type="scientific">Actinomycetospora termitidis</name>
    <dbReference type="NCBI Taxonomy" id="3053470"/>
    <lineage>
        <taxon>Bacteria</taxon>
        <taxon>Bacillati</taxon>
        <taxon>Actinomycetota</taxon>
        <taxon>Actinomycetes</taxon>
        <taxon>Pseudonocardiales</taxon>
        <taxon>Pseudonocardiaceae</taxon>
        <taxon>Actinomycetospora</taxon>
    </lineage>
</organism>
<dbReference type="Proteomes" id="UP001231924">
    <property type="component" value="Unassembled WGS sequence"/>
</dbReference>
<protein>
    <submittedName>
        <fullName evidence="1">Uncharacterized protein</fullName>
    </submittedName>
</protein>
<dbReference type="EMBL" id="JASVWF010000007">
    <property type="protein sequence ID" value="MDL5159433.1"/>
    <property type="molecule type" value="Genomic_DNA"/>
</dbReference>